<accession>A0AAE0ZGR3</accession>
<gene>
    <name evidence="1" type="ORF">RRG08_020605</name>
</gene>
<sequence length="160" mass="17870">MSKVLGKQECWLFLSCVALGPECETCCSRMKRCKKNYLACFKLARSESTEALSKQKPGMEEEDSLGRLMSVQGKNVVDCSSLRHSSPGMSQTELPREFVAHHTVQSSVESCRLGAKLAETRLLSLTHTHTHTREGGIRCVIRCELFDDNSRKLGSRDLGF</sequence>
<protein>
    <submittedName>
        <fullName evidence="1">Uncharacterized protein</fullName>
    </submittedName>
</protein>
<evidence type="ECO:0000313" key="2">
    <source>
        <dbReference type="Proteomes" id="UP001283361"/>
    </source>
</evidence>
<keyword evidence="2" id="KW-1185">Reference proteome</keyword>
<dbReference type="Proteomes" id="UP001283361">
    <property type="component" value="Unassembled WGS sequence"/>
</dbReference>
<comment type="caution">
    <text evidence="1">The sequence shown here is derived from an EMBL/GenBank/DDBJ whole genome shotgun (WGS) entry which is preliminary data.</text>
</comment>
<evidence type="ECO:0000313" key="1">
    <source>
        <dbReference type="EMBL" id="KAK3768087.1"/>
    </source>
</evidence>
<name>A0AAE0ZGR3_9GAST</name>
<organism evidence="1 2">
    <name type="scientific">Elysia crispata</name>
    <name type="common">lettuce slug</name>
    <dbReference type="NCBI Taxonomy" id="231223"/>
    <lineage>
        <taxon>Eukaryota</taxon>
        <taxon>Metazoa</taxon>
        <taxon>Spiralia</taxon>
        <taxon>Lophotrochozoa</taxon>
        <taxon>Mollusca</taxon>
        <taxon>Gastropoda</taxon>
        <taxon>Heterobranchia</taxon>
        <taxon>Euthyneura</taxon>
        <taxon>Panpulmonata</taxon>
        <taxon>Sacoglossa</taxon>
        <taxon>Placobranchoidea</taxon>
        <taxon>Plakobranchidae</taxon>
        <taxon>Elysia</taxon>
    </lineage>
</organism>
<reference evidence="1" key="1">
    <citation type="journal article" date="2023" name="G3 (Bethesda)">
        <title>A reference genome for the long-term kleptoplast-retaining sea slug Elysia crispata morphotype clarki.</title>
        <authorList>
            <person name="Eastman K.E."/>
            <person name="Pendleton A.L."/>
            <person name="Shaikh M.A."/>
            <person name="Suttiyut T."/>
            <person name="Ogas R."/>
            <person name="Tomko P."/>
            <person name="Gavelis G."/>
            <person name="Widhalm J.R."/>
            <person name="Wisecaver J.H."/>
        </authorList>
    </citation>
    <scope>NUCLEOTIDE SEQUENCE</scope>
    <source>
        <strain evidence="1">ECLA1</strain>
    </source>
</reference>
<dbReference type="AlphaFoldDB" id="A0AAE0ZGR3"/>
<proteinExistence type="predicted"/>
<dbReference type="EMBL" id="JAWDGP010004070">
    <property type="protein sequence ID" value="KAK3768087.1"/>
    <property type="molecule type" value="Genomic_DNA"/>
</dbReference>